<dbReference type="AlphaFoldDB" id="A0A9R1T7D7"/>
<organism evidence="11 12">
    <name type="scientific">Fopius arisanus</name>
    <dbReference type="NCBI Taxonomy" id="64838"/>
    <lineage>
        <taxon>Eukaryota</taxon>
        <taxon>Metazoa</taxon>
        <taxon>Ecdysozoa</taxon>
        <taxon>Arthropoda</taxon>
        <taxon>Hexapoda</taxon>
        <taxon>Insecta</taxon>
        <taxon>Pterygota</taxon>
        <taxon>Neoptera</taxon>
        <taxon>Endopterygota</taxon>
        <taxon>Hymenoptera</taxon>
        <taxon>Apocrita</taxon>
        <taxon>Ichneumonoidea</taxon>
        <taxon>Braconidae</taxon>
        <taxon>Opiinae</taxon>
        <taxon>Fopius</taxon>
    </lineage>
</organism>
<dbReference type="Pfam" id="PF24863">
    <property type="entry name" value="zf-CCCH_Mcm10"/>
    <property type="match status" value="1"/>
</dbReference>
<dbReference type="Pfam" id="PF09329">
    <property type="entry name" value="zf-primase"/>
    <property type="match status" value="1"/>
</dbReference>
<keyword evidence="8" id="KW-0539">Nucleus</keyword>
<feature type="region of interest" description="Disordered" evidence="9">
    <location>
        <begin position="514"/>
        <end position="536"/>
    </location>
</feature>
<feature type="region of interest" description="Disordered" evidence="9">
    <location>
        <begin position="1"/>
        <end position="28"/>
    </location>
</feature>
<dbReference type="Gene3D" id="2.40.50.140">
    <property type="entry name" value="Nucleic acid-binding proteins"/>
    <property type="match status" value="1"/>
</dbReference>
<dbReference type="FunFam" id="2.40.50.140:FF:000174">
    <property type="entry name" value="DNA replication licensing factor mcm10"/>
    <property type="match status" value="1"/>
</dbReference>
<dbReference type="Pfam" id="PF22379">
    <property type="entry name" value="OB_MCM10"/>
    <property type="match status" value="1"/>
</dbReference>
<dbReference type="GO" id="GO:0006270">
    <property type="term" value="P:DNA replication initiation"/>
    <property type="evidence" value="ECO:0007669"/>
    <property type="project" value="InterPro"/>
</dbReference>
<dbReference type="GO" id="GO:0003697">
    <property type="term" value="F:single-stranded DNA binding"/>
    <property type="evidence" value="ECO:0007669"/>
    <property type="project" value="InterPro"/>
</dbReference>
<dbReference type="GO" id="GO:0008270">
    <property type="term" value="F:zinc ion binding"/>
    <property type="evidence" value="ECO:0007669"/>
    <property type="project" value="UniProtKB-KW"/>
</dbReference>
<dbReference type="SMART" id="SM01280">
    <property type="entry name" value="Mcm10"/>
    <property type="match status" value="1"/>
</dbReference>
<keyword evidence="4" id="KW-0235">DNA replication</keyword>
<dbReference type="Proteomes" id="UP000694866">
    <property type="component" value="Unplaced"/>
</dbReference>
<dbReference type="OrthoDB" id="273123at2759"/>
<evidence type="ECO:0000256" key="8">
    <source>
        <dbReference type="ARBA" id="ARBA00023242"/>
    </source>
</evidence>
<feature type="compositionally biased region" description="Acidic residues" evidence="9">
    <location>
        <begin position="1"/>
        <end position="10"/>
    </location>
</feature>
<dbReference type="InterPro" id="IPR012340">
    <property type="entry name" value="NA-bd_OB-fold"/>
</dbReference>
<feature type="region of interest" description="Disordered" evidence="9">
    <location>
        <begin position="419"/>
        <end position="457"/>
    </location>
</feature>
<evidence type="ECO:0000256" key="5">
    <source>
        <dbReference type="ARBA" id="ARBA00022723"/>
    </source>
</evidence>
<dbReference type="RefSeq" id="XP_011304292.1">
    <property type="nucleotide sequence ID" value="XM_011305990.1"/>
</dbReference>
<evidence type="ECO:0000313" key="11">
    <source>
        <dbReference type="Proteomes" id="UP000694866"/>
    </source>
</evidence>
<dbReference type="GO" id="GO:0003688">
    <property type="term" value="F:DNA replication origin binding"/>
    <property type="evidence" value="ECO:0007669"/>
    <property type="project" value="TreeGrafter"/>
</dbReference>
<dbReference type="GeneID" id="105267264"/>
<proteinExistence type="inferred from homology"/>
<feature type="compositionally biased region" description="Basic and acidic residues" evidence="9">
    <location>
        <begin position="70"/>
        <end position="123"/>
    </location>
</feature>
<evidence type="ECO:0000256" key="2">
    <source>
        <dbReference type="ARBA" id="ARBA00009679"/>
    </source>
</evidence>
<protein>
    <recommendedName>
        <fullName evidence="3">Protein MCM10 homolog</fullName>
    </recommendedName>
</protein>
<name>A0A9R1T7D7_9HYME</name>
<keyword evidence="7" id="KW-0862">Zinc</keyword>
<keyword evidence="11" id="KW-1185">Reference proteome</keyword>
<evidence type="ECO:0000313" key="12">
    <source>
        <dbReference type="RefSeq" id="XP_011304292.1"/>
    </source>
</evidence>
<feature type="domain" description="Replication factor Mcm10 C-terminal" evidence="10">
    <location>
        <begin position="371"/>
        <end position="686"/>
    </location>
</feature>
<evidence type="ECO:0000256" key="6">
    <source>
        <dbReference type="ARBA" id="ARBA00022771"/>
    </source>
</evidence>
<dbReference type="CTD" id="55388"/>
<dbReference type="Pfam" id="PF09332">
    <property type="entry name" value="Mcm10"/>
    <property type="match status" value="1"/>
</dbReference>
<comment type="subcellular location">
    <subcellularLocation>
        <location evidence="1">Nucleus</location>
    </subcellularLocation>
</comment>
<dbReference type="PANTHER" id="PTHR13454:SF11">
    <property type="entry name" value="PROTEIN MCM10 HOMOLOG"/>
    <property type="match status" value="1"/>
</dbReference>
<evidence type="ECO:0000259" key="10">
    <source>
        <dbReference type="SMART" id="SM01280"/>
    </source>
</evidence>
<keyword evidence="6" id="KW-0863">Zinc-finger</keyword>
<dbReference type="GO" id="GO:0043596">
    <property type="term" value="C:nuclear replication fork"/>
    <property type="evidence" value="ECO:0007669"/>
    <property type="project" value="TreeGrafter"/>
</dbReference>
<evidence type="ECO:0000256" key="7">
    <source>
        <dbReference type="ARBA" id="ARBA00022833"/>
    </source>
</evidence>
<accession>A0A9R1T7D7</accession>
<feature type="region of interest" description="Disordered" evidence="9">
    <location>
        <begin position="40"/>
        <end position="124"/>
    </location>
</feature>
<feature type="region of interest" description="Disordered" evidence="9">
    <location>
        <begin position="314"/>
        <end position="347"/>
    </location>
</feature>
<evidence type="ECO:0000256" key="4">
    <source>
        <dbReference type="ARBA" id="ARBA00022705"/>
    </source>
</evidence>
<dbReference type="InterPro" id="IPR056791">
    <property type="entry name" value="Znf_Mcm10_C"/>
</dbReference>
<evidence type="ECO:0000256" key="9">
    <source>
        <dbReference type="SAM" id="MobiDB-lite"/>
    </source>
</evidence>
<dbReference type="InterPro" id="IPR040184">
    <property type="entry name" value="Mcm10"/>
</dbReference>
<dbReference type="InterPro" id="IPR055065">
    <property type="entry name" value="OB_MCM10"/>
</dbReference>
<keyword evidence="5" id="KW-0479">Metal-binding</keyword>
<sequence>MSDSDSDVDDVLNNLLANDDETPVPELPAAPQVLKELDYNFLDNLDDPPEKGHQEKTSSLVYDDLDSSDDEGKKYFEEQKYSDSGRSIRDLLKHQSSQKKDTSIEKFPRKPEKSEKSVKKKPETALTNWLAKPPDVYSDPVFGLRIVKPLISSAELKERMQDRKAITVSKVKSFLATQDQSQDWVIAGVLIHKSATKKSQNGNQYCIWQISDLSDKIPSVSLFLFSGAYKLFWKTSEGTVVGVLNPNVMESRSDKAEATLSVDNAQKVMIFGNSRDLGRCKSVKKSGDPCTNIVNKSICEYCIYHVKQEYSKASRRTDLQTDPNNRRFGNAFGKQKQNFGGPQGNGLNQLNMLAIPAKRNYKMEQRDSERLALLTKGNNPPGKSQESSVNKLGDAEALEKINKSRGWSNRSALCLSSISSLSNGSPKASPKSLTSKLNLKAPGHSSPSLKPSVSSPGPCAPRLGCGVVGDTIDFSQPIPKTRISSAKMNAIKWAKEKGGIKPLGNVNKVGESREKIEASAKRKRDEEMSGDTQEAKKVCSTSEKFKELMEMTSTHEDLIEKADDNEKEKYFHKLEVKERMEEKMMTTFKVECKAVRCLICKYTAFSASDICKEKRHPLRVIDAVKSFFKCGDCGNRTVSLDKLPSHSCQKCSGSRWLRAAMMDERKTNISDTVLSIRGGEEKFVGSDVKNSSINLLVPGDETS</sequence>
<evidence type="ECO:0000256" key="3">
    <source>
        <dbReference type="ARBA" id="ARBA00017770"/>
    </source>
</evidence>
<feature type="compositionally biased region" description="Low complexity" evidence="9">
    <location>
        <begin position="445"/>
        <end position="457"/>
    </location>
</feature>
<feature type="compositionally biased region" description="Low complexity" evidence="9">
    <location>
        <begin position="337"/>
        <end position="347"/>
    </location>
</feature>
<dbReference type="InterPro" id="IPR015411">
    <property type="entry name" value="Rep_factor_Mcm10_C"/>
</dbReference>
<dbReference type="KEGG" id="fas:105267264"/>
<comment type="similarity">
    <text evidence="2">Belongs to the MCM10 family.</text>
</comment>
<gene>
    <name evidence="12" type="primary">Mcm10</name>
</gene>
<dbReference type="InterPro" id="IPR015408">
    <property type="entry name" value="Znf_Mcm10/DnaG"/>
</dbReference>
<evidence type="ECO:0000256" key="1">
    <source>
        <dbReference type="ARBA" id="ARBA00004123"/>
    </source>
</evidence>
<reference evidence="12" key="1">
    <citation type="submission" date="2025-08" db="UniProtKB">
        <authorList>
            <consortium name="RefSeq"/>
        </authorList>
    </citation>
    <scope>IDENTIFICATION</scope>
    <source>
        <strain evidence="12">USDA-PBARC FA_bdor</strain>
        <tissue evidence="12">Whole organism</tissue>
    </source>
</reference>
<dbReference type="PANTHER" id="PTHR13454">
    <property type="entry name" value="PROTEIN MCM10 HOMOLOG"/>
    <property type="match status" value="1"/>
</dbReference>